<proteinExistence type="predicted"/>
<dbReference type="GO" id="GO:0140359">
    <property type="term" value="F:ABC-type transporter activity"/>
    <property type="evidence" value="ECO:0007669"/>
    <property type="project" value="InterPro"/>
</dbReference>
<evidence type="ECO:0000256" key="3">
    <source>
        <dbReference type="ARBA" id="ARBA00022692"/>
    </source>
</evidence>
<name>A0A0T7AQ37_PREIN</name>
<dbReference type="PANTHER" id="PTHR30294:SF46">
    <property type="entry name" value="ABC TRANSPORTER PERMEASE"/>
    <property type="match status" value="1"/>
</dbReference>
<dbReference type="PANTHER" id="PTHR30294">
    <property type="entry name" value="MEMBRANE COMPONENT OF ABC TRANSPORTER YHHJ-RELATED"/>
    <property type="match status" value="1"/>
</dbReference>
<reference evidence="8 9" key="1">
    <citation type="journal article" date="2016" name="DNA Res.">
        <title>The complete genome sequencing of Prevotella intermedia strain OMA14 and a subsequent fine-scale, intra-species genomic comparison reveal an unusual amplification of conjugative and mobile transposons and identify a novel Prevotella-lineage-specific repeat.</title>
        <authorList>
            <person name="Naito M."/>
            <person name="Ogura Y."/>
            <person name="Itoh T."/>
            <person name="Shoji M."/>
            <person name="Okamoto M."/>
            <person name="Hayashi T."/>
            <person name="Nakayama K."/>
        </authorList>
    </citation>
    <scope>NUCLEOTIDE SEQUENCE [LARGE SCALE GENOMIC DNA]</scope>
    <source>
        <strain evidence="8 9">OMA14</strain>
    </source>
</reference>
<dbReference type="STRING" id="28131.BWX40_11690"/>
<evidence type="ECO:0000256" key="4">
    <source>
        <dbReference type="ARBA" id="ARBA00022989"/>
    </source>
</evidence>
<dbReference type="Pfam" id="PF12698">
    <property type="entry name" value="ABC2_membrane_3"/>
    <property type="match status" value="1"/>
</dbReference>
<evidence type="ECO:0000313" key="8">
    <source>
        <dbReference type="EMBL" id="BAU19250.1"/>
    </source>
</evidence>
<keyword evidence="3 6" id="KW-0812">Transmembrane</keyword>
<keyword evidence="4 6" id="KW-1133">Transmembrane helix</keyword>
<gene>
    <name evidence="8" type="ORF">PIOMA14_II_0746</name>
</gene>
<feature type="transmembrane region" description="Helical" evidence="6">
    <location>
        <begin position="375"/>
        <end position="394"/>
    </location>
</feature>
<evidence type="ECO:0000256" key="1">
    <source>
        <dbReference type="ARBA" id="ARBA00004651"/>
    </source>
</evidence>
<dbReference type="Proteomes" id="UP000217431">
    <property type="component" value="Chromosome II"/>
</dbReference>
<dbReference type="AlphaFoldDB" id="A0A0T7AQ37"/>
<protein>
    <submittedName>
        <fullName evidence="8">ABC-2 type transporter</fullName>
    </submittedName>
</protein>
<feature type="transmembrane region" description="Helical" evidence="6">
    <location>
        <begin position="288"/>
        <end position="306"/>
    </location>
</feature>
<dbReference type="InterPro" id="IPR013525">
    <property type="entry name" value="ABC2_TM"/>
</dbReference>
<keyword evidence="5 6" id="KW-0472">Membrane</keyword>
<evidence type="ECO:0000313" key="9">
    <source>
        <dbReference type="Proteomes" id="UP000217431"/>
    </source>
</evidence>
<feature type="transmembrane region" description="Helical" evidence="6">
    <location>
        <begin position="313"/>
        <end position="332"/>
    </location>
</feature>
<dbReference type="Gene3D" id="3.40.1710.10">
    <property type="entry name" value="abc type-2 transporter like domain"/>
    <property type="match status" value="1"/>
</dbReference>
<dbReference type="InterPro" id="IPR051449">
    <property type="entry name" value="ABC-2_transporter_component"/>
</dbReference>
<evidence type="ECO:0000256" key="5">
    <source>
        <dbReference type="ARBA" id="ARBA00023136"/>
    </source>
</evidence>
<dbReference type="RefSeq" id="WP_096409343.1">
    <property type="nucleotide sequence ID" value="NZ_AP014598.1"/>
</dbReference>
<feature type="transmembrane region" description="Helical" evidence="6">
    <location>
        <begin position="244"/>
        <end position="268"/>
    </location>
</feature>
<dbReference type="GO" id="GO:0005886">
    <property type="term" value="C:plasma membrane"/>
    <property type="evidence" value="ECO:0007669"/>
    <property type="project" value="UniProtKB-SubCell"/>
</dbReference>
<comment type="subcellular location">
    <subcellularLocation>
        <location evidence="1">Cell membrane</location>
        <topology evidence="1">Multi-pass membrane protein</topology>
    </subcellularLocation>
</comment>
<feature type="transmembrane region" description="Helical" evidence="6">
    <location>
        <begin position="37"/>
        <end position="55"/>
    </location>
</feature>
<feature type="domain" description="ABC-2 type transporter transmembrane" evidence="7">
    <location>
        <begin position="37"/>
        <end position="389"/>
    </location>
</feature>
<accession>A0A0T7AQ37</accession>
<evidence type="ECO:0000259" key="7">
    <source>
        <dbReference type="Pfam" id="PF12698"/>
    </source>
</evidence>
<evidence type="ECO:0000256" key="2">
    <source>
        <dbReference type="ARBA" id="ARBA00022475"/>
    </source>
</evidence>
<feature type="transmembrane region" description="Helical" evidence="6">
    <location>
        <begin position="200"/>
        <end position="223"/>
    </location>
</feature>
<dbReference type="EMBL" id="AP014598">
    <property type="protein sequence ID" value="BAU19250.1"/>
    <property type="molecule type" value="Genomic_DNA"/>
</dbReference>
<evidence type="ECO:0000256" key="6">
    <source>
        <dbReference type="SAM" id="Phobius"/>
    </source>
</evidence>
<organism evidence="8 9">
    <name type="scientific">Prevotella intermedia</name>
    <dbReference type="NCBI Taxonomy" id="28131"/>
    <lineage>
        <taxon>Bacteria</taxon>
        <taxon>Pseudomonadati</taxon>
        <taxon>Bacteroidota</taxon>
        <taxon>Bacteroidia</taxon>
        <taxon>Bacteroidales</taxon>
        <taxon>Prevotellaceae</taxon>
        <taxon>Prevotella</taxon>
    </lineage>
</organism>
<keyword evidence="2" id="KW-1003">Cell membrane</keyword>
<sequence length="433" mass="49101">MKKKTDGRRTDIGNNLIVSICYIWWIEMKNTIKDEGVLIFFILVPLLYPLLYSWIYNNEVVRDVPVVIVDQSHTATSRQFIRMFDASPDVKAAYYCNSLSEAQTLVAQQKANGIMLFPEDFERTLNRGEQAHISIYCDMSIMLAYKAIYLTAIHVSLDMGKERQKEGIGTVTVRDEELRTQPMEIAEEPIFNVTGGYGNAILPGVLILILQQTLLLGIGLSAGTARENNRYQDLVPISKHHNGILKIVLGKSLCYFMIYCVVTAYITLAVPRFFNFTMLAHPIDLIRLLVPYLLSVIFFGMTISCVVRYRENVMLLVVFTSIPFLFLTGVSWPQSNIPGAWEGLSWLIPSTFGVRGFLRLSSMGGTFADIRTEVFALWIQTTIYFSITCLVYRYQIISARKHAIAHIKSIKDKIEQARAAKKSQISEDKATQD</sequence>